<feature type="region of interest" description="Disordered" evidence="2">
    <location>
        <begin position="182"/>
        <end position="254"/>
    </location>
</feature>
<feature type="compositionally biased region" description="Basic and acidic residues" evidence="2">
    <location>
        <begin position="245"/>
        <end position="254"/>
    </location>
</feature>
<evidence type="ECO:0000313" key="4">
    <source>
        <dbReference type="Proteomes" id="UP000018895"/>
    </source>
</evidence>
<feature type="compositionally biased region" description="Low complexity" evidence="2">
    <location>
        <begin position="192"/>
        <end position="210"/>
    </location>
</feature>
<feature type="compositionally biased region" description="Polar residues" evidence="2">
    <location>
        <begin position="211"/>
        <end position="237"/>
    </location>
</feature>
<reference evidence="3" key="1">
    <citation type="journal article" date="2014" name="Genome Announc.">
        <title>Draft Genome Sequences of Three Alkaliphilic Bacillus Strains, Bacillus wakoensis JCM 9140T, Bacillus akibai JCM 9157T, and Bacillus hemicellulosilyticus JCM 9152T.</title>
        <authorList>
            <person name="Yuki M."/>
            <person name="Oshima K."/>
            <person name="Suda W."/>
            <person name="Oshida Y."/>
            <person name="Kitamura K."/>
            <person name="Iida T."/>
            <person name="Hattori M."/>
            <person name="Ohkuma M."/>
        </authorList>
    </citation>
    <scope>NUCLEOTIDE SEQUENCE [LARGE SCALE GENOMIC DNA]</scope>
    <source>
        <strain evidence="3">JCM 9152</strain>
    </source>
</reference>
<evidence type="ECO:0000313" key="3">
    <source>
        <dbReference type="EMBL" id="GAE30921.1"/>
    </source>
</evidence>
<accession>W4QFT6</accession>
<dbReference type="Proteomes" id="UP000018895">
    <property type="component" value="Unassembled WGS sequence"/>
</dbReference>
<dbReference type="EMBL" id="BAUU01000014">
    <property type="protein sequence ID" value="GAE30921.1"/>
    <property type="molecule type" value="Genomic_DNA"/>
</dbReference>
<gene>
    <name evidence="3" type="ORF">JCM9152_2354</name>
</gene>
<feature type="coiled-coil region" evidence="1">
    <location>
        <begin position="5"/>
        <end position="175"/>
    </location>
</feature>
<evidence type="ECO:0000256" key="1">
    <source>
        <dbReference type="SAM" id="Coils"/>
    </source>
</evidence>
<keyword evidence="4" id="KW-1185">Reference proteome</keyword>
<dbReference type="STRING" id="1236971.JCM9152_2354"/>
<name>W4QFT6_9BACI</name>
<comment type="caution">
    <text evidence="3">The sequence shown here is derived from an EMBL/GenBank/DDBJ whole genome shotgun (WGS) entry which is preliminary data.</text>
</comment>
<proteinExistence type="predicted"/>
<keyword evidence="1" id="KW-0175">Coiled coil</keyword>
<dbReference type="RefSeq" id="WP_035344007.1">
    <property type="nucleotide sequence ID" value="NZ_BAUU01000014.1"/>
</dbReference>
<protein>
    <submittedName>
        <fullName evidence="3">Uncharacterized protein</fullName>
    </submittedName>
</protein>
<organism evidence="3 4">
    <name type="scientific">Halalkalibacter hemicellulosilyticusJCM 9152</name>
    <dbReference type="NCBI Taxonomy" id="1236971"/>
    <lineage>
        <taxon>Bacteria</taxon>
        <taxon>Bacillati</taxon>
        <taxon>Bacillota</taxon>
        <taxon>Bacilli</taxon>
        <taxon>Bacillales</taxon>
        <taxon>Bacillaceae</taxon>
        <taxon>Halalkalibacter</taxon>
    </lineage>
</organism>
<dbReference type="OrthoDB" id="10017566at2"/>
<dbReference type="AlphaFoldDB" id="W4QFT6"/>
<sequence length="254" mass="30579">MQYSKEELEQKLQYYKETLQSLKAGTLVDDYFLLKEELTIIRENQTQYLKRMDQLEELINNHDRNKENENHQLLKNEIELQIENLEKQWNIYMEDFEDKKWTFQQAVEKMEQELELKVENDSYKELLKRVNEMEGNVRDRLSNQEQQLRNIEDKLEKMEEYVEKQNELAEKAESDEFTQTIAKRSSSDYKKLQQLISSSGQQEEQQSKTKWSANSPMNKALESNKTNEKTALQSYFPPNSKGFQKHRDTRKENK</sequence>
<evidence type="ECO:0000256" key="2">
    <source>
        <dbReference type="SAM" id="MobiDB-lite"/>
    </source>
</evidence>